<dbReference type="InterPro" id="IPR013785">
    <property type="entry name" value="Aldolase_TIM"/>
</dbReference>
<gene>
    <name evidence="11" type="primary">hisF</name>
    <name evidence="13" type="ORF">TSYNT_5332</name>
</gene>
<dbReference type="Proteomes" id="UP000062160">
    <property type="component" value="Unassembled WGS sequence"/>
</dbReference>
<dbReference type="InterPro" id="IPR006062">
    <property type="entry name" value="His_biosynth"/>
</dbReference>
<keyword evidence="14" id="KW-1185">Reference proteome</keyword>
<keyword evidence="7 11" id="KW-0368">Histidine biosynthesis</keyword>
<dbReference type="InterPro" id="IPR050064">
    <property type="entry name" value="IGPS_HisA/HisF"/>
</dbReference>
<keyword evidence="8 11" id="KW-0456">Lyase</keyword>
<keyword evidence="6 11" id="KW-0028">Amino-acid biosynthesis</keyword>
<dbReference type="EC" id="4.3.2.10" evidence="11"/>
<evidence type="ECO:0000256" key="6">
    <source>
        <dbReference type="ARBA" id="ARBA00022605"/>
    </source>
</evidence>
<evidence type="ECO:0000256" key="10">
    <source>
        <dbReference type="ARBA" id="ARBA00047838"/>
    </source>
</evidence>
<sequence>MSKKKIIACLDMKDGRVVKGINFENVEDMGDPVEMAAFYDKEGADEIVFLDISATVEGRKTMVDLARKVAEKVNVPFTVGGGISTLEDIEKLLEAGVTKVSIGTAAVRNPQLISESAKKFGSEHIVLACDAKKNNGGWEVYIYGGKEPTGLDAVEWCKKAAELGAGEILLTSIDADGAQNGYDIPLTRAVAEAVNVPVVASGGAGKLEHFKDVLVEGKAAGALGASVFHKGILKISEIKEYLRSQGVDV</sequence>
<evidence type="ECO:0000256" key="5">
    <source>
        <dbReference type="ARBA" id="ARBA00022490"/>
    </source>
</evidence>
<dbReference type="NCBIfam" id="TIGR00735">
    <property type="entry name" value="hisF"/>
    <property type="match status" value="1"/>
</dbReference>
<dbReference type="AlphaFoldDB" id="A0A0U9HK95"/>
<dbReference type="CDD" id="cd04731">
    <property type="entry name" value="HisF"/>
    <property type="match status" value="1"/>
</dbReference>
<comment type="pathway">
    <text evidence="2 11">Amino-acid biosynthesis; L-histidine biosynthesis; L-histidine from 5-phospho-alpha-D-ribose 1-diphosphate: step 5/9.</text>
</comment>
<dbReference type="RefSeq" id="WP_059031551.1">
    <property type="nucleotide sequence ID" value="NZ_BSDN01000001.1"/>
</dbReference>
<proteinExistence type="inferred from homology"/>
<dbReference type="GO" id="GO:0016829">
    <property type="term" value="F:lyase activity"/>
    <property type="evidence" value="ECO:0007669"/>
    <property type="project" value="UniProtKB-KW"/>
</dbReference>
<dbReference type="HAMAP" id="MF_01013">
    <property type="entry name" value="HisF"/>
    <property type="match status" value="1"/>
</dbReference>
<dbReference type="STRING" id="224999.GCA_001485475_00484"/>
<comment type="subcellular location">
    <subcellularLocation>
        <location evidence="1 11">Cytoplasm</location>
    </subcellularLocation>
</comment>
<feature type="active site" evidence="11">
    <location>
        <position position="130"/>
    </location>
</feature>
<dbReference type="Pfam" id="PF00977">
    <property type="entry name" value="His_biosynth"/>
    <property type="match status" value="1"/>
</dbReference>
<dbReference type="OrthoDB" id="9781903at2"/>
<protein>
    <recommendedName>
        <fullName evidence="11">Imidazole glycerol phosphate synthase subunit HisF</fullName>
        <ecNumber evidence="11">4.3.2.10</ecNumber>
    </recommendedName>
    <alternativeName>
        <fullName evidence="11">IGP synthase cyclase subunit</fullName>
    </alternativeName>
    <alternativeName>
        <fullName evidence="11">IGP synthase subunit HisF</fullName>
    </alternativeName>
    <alternativeName>
        <fullName evidence="11">ImGP synthase subunit HisF</fullName>
        <shortName evidence="11">IGPS subunit HisF</shortName>
    </alternativeName>
</protein>
<evidence type="ECO:0000256" key="9">
    <source>
        <dbReference type="ARBA" id="ARBA00025475"/>
    </source>
</evidence>
<dbReference type="EMBL" id="DF976999">
    <property type="protein sequence ID" value="GAQ24495.1"/>
    <property type="molecule type" value="Genomic_DNA"/>
</dbReference>
<dbReference type="PANTHER" id="PTHR21235:SF2">
    <property type="entry name" value="IMIDAZOLE GLYCEROL PHOSPHATE SYNTHASE HISHF"/>
    <property type="match status" value="1"/>
</dbReference>
<dbReference type="FunFam" id="3.20.20.70:FF:000006">
    <property type="entry name" value="Imidazole glycerol phosphate synthase subunit HisF"/>
    <property type="match status" value="1"/>
</dbReference>
<dbReference type="SUPFAM" id="SSF51366">
    <property type="entry name" value="Ribulose-phoshate binding barrel"/>
    <property type="match status" value="1"/>
</dbReference>
<dbReference type="InterPro" id="IPR011060">
    <property type="entry name" value="RibuloseP-bd_barrel"/>
</dbReference>
<evidence type="ECO:0000256" key="2">
    <source>
        <dbReference type="ARBA" id="ARBA00005091"/>
    </source>
</evidence>
<comment type="catalytic activity">
    <reaction evidence="10 11">
        <text>5-[(5-phospho-1-deoxy-D-ribulos-1-ylimino)methylamino]-1-(5-phospho-beta-D-ribosyl)imidazole-4-carboxamide + L-glutamine = D-erythro-1-(imidazol-4-yl)glycerol 3-phosphate + 5-amino-1-(5-phospho-beta-D-ribosyl)imidazole-4-carboxamide + L-glutamate + H(+)</text>
        <dbReference type="Rhea" id="RHEA:24793"/>
        <dbReference type="ChEBI" id="CHEBI:15378"/>
        <dbReference type="ChEBI" id="CHEBI:29985"/>
        <dbReference type="ChEBI" id="CHEBI:58278"/>
        <dbReference type="ChEBI" id="CHEBI:58359"/>
        <dbReference type="ChEBI" id="CHEBI:58475"/>
        <dbReference type="ChEBI" id="CHEBI:58525"/>
        <dbReference type="EC" id="4.3.2.10"/>
    </reaction>
</comment>
<reference evidence="13" key="1">
    <citation type="journal article" date="2016" name="Genome Announc.">
        <title>Draft Genome Sequence of the Syntrophic Lactate-Degrading Bacterium Tepidanaerobacter syntrophicus JLT.</title>
        <authorList>
            <person name="Matsuura N."/>
            <person name="Ohashi A."/>
            <person name="Tourlousse D.M."/>
            <person name="Sekiguchi Y."/>
        </authorList>
    </citation>
    <scope>NUCLEOTIDE SEQUENCE [LARGE SCALE GENOMIC DNA]</scope>
    <source>
        <strain evidence="13">JL</strain>
    </source>
</reference>
<comment type="subunit">
    <text evidence="4 11">Heterodimer of HisH and HisF.</text>
</comment>
<dbReference type="InterPro" id="IPR004651">
    <property type="entry name" value="HisF"/>
</dbReference>
<evidence type="ECO:0000256" key="11">
    <source>
        <dbReference type="HAMAP-Rule" id="MF_01013"/>
    </source>
</evidence>
<dbReference type="PANTHER" id="PTHR21235">
    <property type="entry name" value="IMIDAZOLE GLYCEROL PHOSPHATE SYNTHASE SUBUNIT HISF/H IGP SYNTHASE SUBUNIT HISF/H"/>
    <property type="match status" value="1"/>
</dbReference>
<comment type="function">
    <text evidence="9 11">IGPS catalyzes the conversion of PRFAR and glutamine to IGP, AICAR and glutamate. The HisF subunit catalyzes the cyclization activity that produces IGP and AICAR from PRFAR using the ammonia provided by the HisH subunit.</text>
</comment>
<dbReference type="UniPathway" id="UPA00031">
    <property type="reaction ID" value="UER00010"/>
</dbReference>
<evidence type="ECO:0000256" key="4">
    <source>
        <dbReference type="ARBA" id="ARBA00011152"/>
    </source>
</evidence>
<accession>A0A0U9HK95</accession>
<evidence type="ECO:0000256" key="3">
    <source>
        <dbReference type="ARBA" id="ARBA00009667"/>
    </source>
</evidence>
<dbReference type="GO" id="GO:0005737">
    <property type="term" value="C:cytoplasm"/>
    <property type="evidence" value="ECO:0007669"/>
    <property type="project" value="UniProtKB-SubCell"/>
</dbReference>
<evidence type="ECO:0000256" key="1">
    <source>
        <dbReference type="ARBA" id="ARBA00004496"/>
    </source>
</evidence>
<dbReference type="Gene3D" id="3.20.20.70">
    <property type="entry name" value="Aldolase class I"/>
    <property type="match status" value="1"/>
</dbReference>
<dbReference type="GO" id="GO:0000105">
    <property type="term" value="P:L-histidine biosynthetic process"/>
    <property type="evidence" value="ECO:0007669"/>
    <property type="project" value="UniProtKB-UniRule"/>
</dbReference>
<organism evidence="13">
    <name type="scientific">Tepidanaerobacter syntrophicus</name>
    <dbReference type="NCBI Taxonomy" id="224999"/>
    <lineage>
        <taxon>Bacteria</taxon>
        <taxon>Bacillati</taxon>
        <taxon>Bacillota</taxon>
        <taxon>Clostridia</taxon>
        <taxon>Thermosediminibacterales</taxon>
        <taxon>Tepidanaerobacteraceae</taxon>
        <taxon>Tepidanaerobacter</taxon>
    </lineage>
</organism>
<evidence type="ECO:0000256" key="12">
    <source>
        <dbReference type="RuleBase" id="RU003657"/>
    </source>
</evidence>
<feature type="active site" evidence="11">
    <location>
        <position position="11"/>
    </location>
</feature>
<evidence type="ECO:0000313" key="14">
    <source>
        <dbReference type="Proteomes" id="UP000062160"/>
    </source>
</evidence>
<evidence type="ECO:0000256" key="8">
    <source>
        <dbReference type="ARBA" id="ARBA00023239"/>
    </source>
</evidence>
<evidence type="ECO:0000256" key="7">
    <source>
        <dbReference type="ARBA" id="ARBA00023102"/>
    </source>
</evidence>
<comment type="similarity">
    <text evidence="3 11 12">Belongs to the HisA/HisF family.</text>
</comment>
<dbReference type="GO" id="GO:0000107">
    <property type="term" value="F:imidazoleglycerol-phosphate synthase activity"/>
    <property type="evidence" value="ECO:0007669"/>
    <property type="project" value="UniProtKB-UniRule"/>
</dbReference>
<keyword evidence="5 11" id="KW-0963">Cytoplasm</keyword>
<evidence type="ECO:0000313" key="13">
    <source>
        <dbReference type="EMBL" id="GAQ24495.1"/>
    </source>
</evidence>
<name>A0A0U9HK95_9FIRM</name>